<feature type="domain" description="DUF6291" evidence="1">
    <location>
        <begin position="7"/>
        <end position="89"/>
    </location>
</feature>
<evidence type="ECO:0000259" key="1">
    <source>
        <dbReference type="Pfam" id="PF19808"/>
    </source>
</evidence>
<organism evidence="2 3">
    <name type="scientific">Sphingobacterium yanglingense</name>
    <dbReference type="NCBI Taxonomy" id="1437280"/>
    <lineage>
        <taxon>Bacteria</taxon>
        <taxon>Pseudomonadati</taxon>
        <taxon>Bacteroidota</taxon>
        <taxon>Sphingobacteriia</taxon>
        <taxon>Sphingobacteriales</taxon>
        <taxon>Sphingobacteriaceae</taxon>
        <taxon>Sphingobacterium</taxon>
    </lineage>
</organism>
<dbReference type="RefSeq" id="WP_133583334.1">
    <property type="nucleotide sequence ID" value="NZ_SNYV01000011.1"/>
</dbReference>
<evidence type="ECO:0000313" key="2">
    <source>
        <dbReference type="EMBL" id="TDQ79553.1"/>
    </source>
</evidence>
<name>A0A4R6WHA1_9SPHI</name>
<dbReference type="EMBL" id="SNYV01000011">
    <property type="protein sequence ID" value="TDQ79553.1"/>
    <property type="molecule type" value="Genomic_DNA"/>
</dbReference>
<reference evidence="2 3" key="1">
    <citation type="submission" date="2019-03" db="EMBL/GenBank/DDBJ databases">
        <title>Genomic Encyclopedia of Archaeal and Bacterial Type Strains, Phase II (KMG-II): from individual species to whole genera.</title>
        <authorList>
            <person name="Goeker M."/>
        </authorList>
    </citation>
    <scope>NUCLEOTIDE SEQUENCE [LARGE SCALE GENOMIC DNA]</scope>
    <source>
        <strain evidence="2 3">DSM 28353</strain>
    </source>
</reference>
<accession>A0A4R6WHA1</accession>
<gene>
    <name evidence="2" type="ORF">CLV99_0996</name>
</gene>
<sequence length="283" mass="31877">MAVDKKSFILYSDLITVVEKLIVKDRVNGTNNAGELFYHLLKYVNDQDPSTDNFIVEMAFEPIKQQLKRDLKKYETIREKRAEAGKKSAELRAQQAQQMSTSVDFVEPNPTSVNTCQQSSTNPTDNVNDNVSVNGNDTVNVNDINSLLGAVAPKTDKTGSKKKFGKPEFKSVLLQMGVLEQHADDWMKVRVAKRATFTESAINLLINECEKNNFSVADAVRICAEHSWQGFKYSWVQNVNNNGKTAITANQSRQQRIDEVSEFRVDNQQSIAERLQKHISGSQ</sequence>
<evidence type="ECO:0000313" key="3">
    <source>
        <dbReference type="Proteomes" id="UP000295292"/>
    </source>
</evidence>
<proteinExistence type="predicted"/>
<dbReference type="AlphaFoldDB" id="A0A4R6WHA1"/>
<comment type="caution">
    <text evidence="2">The sequence shown here is derived from an EMBL/GenBank/DDBJ whole genome shotgun (WGS) entry which is preliminary data.</text>
</comment>
<dbReference type="OrthoDB" id="714431at2"/>
<dbReference type="InterPro" id="IPR046258">
    <property type="entry name" value="DUF6291"/>
</dbReference>
<dbReference type="Pfam" id="PF19808">
    <property type="entry name" value="DUF6291"/>
    <property type="match status" value="1"/>
</dbReference>
<dbReference type="Proteomes" id="UP000295292">
    <property type="component" value="Unassembled WGS sequence"/>
</dbReference>
<protein>
    <recommendedName>
        <fullName evidence="1">DUF6291 domain-containing protein</fullName>
    </recommendedName>
</protein>
<keyword evidence="3" id="KW-1185">Reference proteome</keyword>